<feature type="region of interest" description="Disordered" evidence="14">
    <location>
        <begin position="277"/>
        <end position="315"/>
    </location>
</feature>
<name>A0A0K9P1B5_ZOSMR</name>
<dbReference type="InterPro" id="IPR001841">
    <property type="entry name" value="Znf_RING"/>
</dbReference>
<proteinExistence type="predicted"/>
<keyword evidence="18" id="KW-1185">Reference proteome</keyword>
<keyword evidence="9" id="KW-0833">Ubl conjugation pathway</keyword>
<evidence type="ECO:0000256" key="4">
    <source>
        <dbReference type="ARBA" id="ARBA00012483"/>
    </source>
</evidence>
<feature type="region of interest" description="Disordered" evidence="14">
    <location>
        <begin position="101"/>
        <end position="120"/>
    </location>
</feature>
<dbReference type="GO" id="GO:0008270">
    <property type="term" value="F:zinc ion binding"/>
    <property type="evidence" value="ECO:0007669"/>
    <property type="project" value="UniProtKB-KW"/>
</dbReference>
<reference evidence="18" key="1">
    <citation type="journal article" date="2016" name="Nature">
        <title>The genome of the seagrass Zostera marina reveals angiosperm adaptation to the sea.</title>
        <authorList>
            <person name="Olsen J.L."/>
            <person name="Rouze P."/>
            <person name="Verhelst B."/>
            <person name="Lin Y.-C."/>
            <person name="Bayer T."/>
            <person name="Collen J."/>
            <person name="Dattolo E."/>
            <person name="De Paoli E."/>
            <person name="Dittami S."/>
            <person name="Maumus F."/>
            <person name="Michel G."/>
            <person name="Kersting A."/>
            <person name="Lauritano C."/>
            <person name="Lohaus R."/>
            <person name="Toepel M."/>
            <person name="Tonon T."/>
            <person name="Vanneste K."/>
            <person name="Amirebrahimi M."/>
            <person name="Brakel J."/>
            <person name="Bostroem C."/>
            <person name="Chovatia M."/>
            <person name="Grimwood J."/>
            <person name="Jenkins J.W."/>
            <person name="Jueterbock A."/>
            <person name="Mraz A."/>
            <person name="Stam W.T."/>
            <person name="Tice H."/>
            <person name="Bornberg-Bauer E."/>
            <person name="Green P.J."/>
            <person name="Pearson G.A."/>
            <person name="Procaccini G."/>
            <person name="Duarte C.M."/>
            <person name="Schmutz J."/>
            <person name="Reusch T.B.H."/>
            <person name="Van de Peer Y."/>
        </authorList>
    </citation>
    <scope>NUCLEOTIDE SEQUENCE [LARGE SCALE GENOMIC DNA]</scope>
    <source>
        <strain evidence="18">cv. Finnish</strain>
    </source>
</reference>
<keyword evidence="6 15" id="KW-0812">Transmembrane</keyword>
<dbReference type="AlphaFoldDB" id="A0A0K9P1B5"/>
<evidence type="ECO:0000256" key="9">
    <source>
        <dbReference type="ARBA" id="ARBA00022786"/>
    </source>
</evidence>
<keyword evidence="10" id="KW-0862">Zinc</keyword>
<evidence type="ECO:0000256" key="10">
    <source>
        <dbReference type="ARBA" id="ARBA00022833"/>
    </source>
</evidence>
<dbReference type="InterPro" id="IPR044600">
    <property type="entry name" value="ATL1/ATL16-like"/>
</dbReference>
<feature type="domain" description="RING-type" evidence="16">
    <location>
        <begin position="155"/>
        <end position="197"/>
    </location>
</feature>
<dbReference type="SMART" id="SM00184">
    <property type="entry name" value="RING"/>
    <property type="match status" value="1"/>
</dbReference>
<dbReference type="EMBL" id="LFYR01001429">
    <property type="protein sequence ID" value="KMZ62022.1"/>
    <property type="molecule type" value="Genomic_DNA"/>
</dbReference>
<dbReference type="CDD" id="cd16461">
    <property type="entry name" value="RING-H2_EL5-like"/>
    <property type="match status" value="1"/>
</dbReference>
<dbReference type="InterPro" id="IPR013083">
    <property type="entry name" value="Znf_RING/FYVE/PHD"/>
</dbReference>
<evidence type="ECO:0000256" key="1">
    <source>
        <dbReference type="ARBA" id="ARBA00000900"/>
    </source>
</evidence>
<comment type="pathway">
    <text evidence="3">Protein modification; protein ubiquitination.</text>
</comment>
<dbReference type="EC" id="2.3.2.27" evidence="4"/>
<dbReference type="PANTHER" id="PTHR46913">
    <property type="entry name" value="RING-H2 FINGER PROTEIN ATL16"/>
    <property type="match status" value="1"/>
</dbReference>
<evidence type="ECO:0000256" key="8">
    <source>
        <dbReference type="ARBA" id="ARBA00022771"/>
    </source>
</evidence>
<comment type="caution">
    <text evidence="17">The sequence shown here is derived from an EMBL/GenBank/DDBJ whole genome shotgun (WGS) entry which is preliminary data.</text>
</comment>
<dbReference type="Proteomes" id="UP000036987">
    <property type="component" value="Unassembled WGS sequence"/>
</dbReference>
<feature type="region of interest" description="Disordered" evidence="14">
    <location>
        <begin position="207"/>
        <end position="265"/>
    </location>
</feature>
<keyword evidence="7" id="KW-0479">Metal-binding</keyword>
<feature type="compositionally biased region" description="Basic and acidic residues" evidence="14">
    <location>
        <begin position="237"/>
        <end position="255"/>
    </location>
</feature>
<evidence type="ECO:0000256" key="7">
    <source>
        <dbReference type="ARBA" id="ARBA00022723"/>
    </source>
</evidence>
<dbReference type="Gene3D" id="3.30.40.10">
    <property type="entry name" value="Zinc/RING finger domain, C3HC4 (zinc finger)"/>
    <property type="match status" value="1"/>
</dbReference>
<evidence type="ECO:0000256" key="11">
    <source>
        <dbReference type="ARBA" id="ARBA00022989"/>
    </source>
</evidence>
<evidence type="ECO:0000256" key="14">
    <source>
        <dbReference type="SAM" id="MobiDB-lite"/>
    </source>
</evidence>
<dbReference type="Pfam" id="PF13639">
    <property type="entry name" value="zf-RING_2"/>
    <property type="match status" value="1"/>
</dbReference>
<dbReference type="GO" id="GO:0016020">
    <property type="term" value="C:membrane"/>
    <property type="evidence" value="ECO:0007669"/>
    <property type="project" value="UniProtKB-SubCell"/>
</dbReference>
<dbReference type="FunFam" id="3.30.40.10:FF:000187">
    <property type="entry name" value="E3 ubiquitin-protein ligase ATL6"/>
    <property type="match status" value="1"/>
</dbReference>
<dbReference type="SMART" id="SM01197">
    <property type="entry name" value="FANCL_C"/>
    <property type="match status" value="1"/>
</dbReference>
<dbReference type="GO" id="GO:0016567">
    <property type="term" value="P:protein ubiquitination"/>
    <property type="evidence" value="ECO:0000318"/>
    <property type="project" value="GO_Central"/>
</dbReference>
<feature type="compositionally biased region" description="Polar residues" evidence="14">
    <location>
        <begin position="222"/>
        <end position="231"/>
    </location>
</feature>
<protein>
    <recommendedName>
        <fullName evidence="4">RING-type E3 ubiquitin transferase</fullName>
        <ecNumber evidence="4">2.3.2.27</ecNumber>
    </recommendedName>
</protein>
<evidence type="ECO:0000256" key="6">
    <source>
        <dbReference type="ARBA" id="ARBA00022692"/>
    </source>
</evidence>
<evidence type="ECO:0000256" key="12">
    <source>
        <dbReference type="ARBA" id="ARBA00023136"/>
    </source>
</evidence>
<dbReference type="PANTHER" id="PTHR46913:SF22">
    <property type="entry name" value="RING-TYPE E3 UBIQUITIN TRANSFERASE"/>
    <property type="match status" value="1"/>
</dbReference>
<dbReference type="OrthoDB" id="9984778at2759"/>
<accession>A0A0K9P1B5</accession>
<keyword evidence="8 13" id="KW-0863">Zinc-finger</keyword>
<organism evidence="17 18">
    <name type="scientific">Zostera marina</name>
    <name type="common">Eelgrass</name>
    <dbReference type="NCBI Taxonomy" id="29655"/>
    <lineage>
        <taxon>Eukaryota</taxon>
        <taxon>Viridiplantae</taxon>
        <taxon>Streptophyta</taxon>
        <taxon>Embryophyta</taxon>
        <taxon>Tracheophyta</taxon>
        <taxon>Spermatophyta</taxon>
        <taxon>Magnoliopsida</taxon>
        <taxon>Liliopsida</taxon>
        <taxon>Zosteraceae</taxon>
        <taxon>Zostera</taxon>
    </lineage>
</organism>
<keyword evidence="11 15" id="KW-1133">Transmembrane helix</keyword>
<sequence length="315" mass="35131">MVFLDSETTAWGPYEPSKDCSRGFCSVYCPHWCYTIFPPPPPQLNFSDDSDSASEFPPLVIAIIGILATAFLLVGYYTLFSKYCGSFEFLRRRRGNAQIDATHDHHTGEGDGGGSQLHHNNEGWRLTVSEGLDESVIRTIAVQKYRKGLIDETDCSVCLAEFGEDETLRLLPKCNHAFHMHCIDTWLSSHSNCPLCRSIVVALATTVPNPQQQPPEQESEDTTVTGTSNETVIAISDLERTREVVEEREDQQSEHRHGRSASMEHRVSIANILDMGMEENGSSSGENKESSVPAPMKRSLSSGRFYFPRHGWKGS</sequence>
<comment type="subcellular location">
    <subcellularLocation>
        <location evidence="2">Membrane</location>
        <topology evidence="2">Single-pass membrane protein</topology>
    </subcellularLocation>
</comment>
<evidence type="ECO:0000313" key="18">
    <source>
        <dbReference type="Proteomes" id="UP000036987"/>
    </source>
</evidence>
<dbReference type="PROSITE" id="PS50089">
    <property type="entry name" value="ZF_RING_2"/>
    <property type="match status" value="1"/>
</dbReference>
<evidence type="ECO:0000256" key="3">
    <source>
        <dbReference type="ARBA" id="ARBA00004906"/>
    </source>
</evidence>
<evidence type="ECO:0000313" key="17">
    <source>
        <dbReference type="EMBL" id="KMZ62022.1"/>
    </source>
</evidence>
<evidence type="ECO:0000256" key="13">
    <source>
        <dbReference type="PROSITE-ProRule" id="PRU00175"/>
    </source>
</evidence>
<comment type="catalytic activity">
    <reaction evidence="1">
        <text>S-ubiquitinyl-[E2 ubiquitin-conjugating enzyme]-L-cysteine + [acceptor protein]-L-lysine = [E2 ubiquitin-conjugating enzyme]-L-cysteine + N(6)-ubiquitinyl-[acceptor protein]-L-lysine.</text>
        <dbReference type="EC" id="2.3.2.27"/>
    </reaction>
</comment>
<evidence type="ECO:0000256" key="5">
    <source>
        <dbReference type="ARBA" id="ARBA00022679"/>
    </source>
</evidence>
<keyword evidence="12 15" id="KW-0472">Membrane</keyword>
<evidence type="ECO:0000256" key="15">
    <source>
        <dbReference type="SAM" id="Phobius"/>
    </source>
</evidence>
<dbReference type="GO" id="GO:0061630">
    <property type="term" value="F:ubiquitin protein ligase activity"/>
    <property type="evidence" value="ECO:0007669"/>
    <property type="project" value="UniProtKB-EC"/>
</dbReference>
<gene>
    <name evidence="17" type="ORF">ZOSMA_49G00910</name>
</gene>
<dbReference type="UniPathway" id="UPA00143"/>
<keyword evidence="5" id="KW-0808">Transferase</keyword>
<dbReference type="OMA" id="QYDSYKD"/>
<evidence type="ECO:0000256" key="2">
    <source>
        <dbReference type="ARBA" id="ARBA00004167"/>
    </source>
</evidence>
<dbReference type="SUPFAM" id="SSF57850">
    <property type="entry name" value="RING/U-box"/>
    <property type="match status" value="1"/>
</dbReference>
<feature type="transmembrane region" description="Helical" evidence="15">
    <location>
        <begin position="59"/>
        <end position="84"/>
    </location>
</feature>
<evidence type="ECO:0000259" key="16">
    <source>
        <dbReference type="PROSITE" id="PS50089"/>
    </source>
</evidence>
<dbReference type="STRING" id="29655.A0A0K9P1B5"/>